<dbReference type="EMBL" id="JRKL02001703">
    <property type="protein sequence ID" value="KAF3962527.1"/>
    <property type="molecule type" value="Genomic_DNA"/>
</dbReference>
<sequence>MNVILTSDQELSWRNCTNYVERMSDDEKTDDLMELVEEVVAFHMKAIQAVLVVVVRLGTLMGLVSKGMLELLGLPRVLLLSFGP</sequence>
<protein>
    <submittedName>
        <fullName evidence="2">Uncharacterized protein</fullName>
    </submittedName>
</protein>
<keyword evidence="1" id="KW-1133">Transmembrane helix</keyword>
<feature type="transmembrane region" description="Helical" evidence="1">
    <location>
        <begin position="46"/>
        <end position="64"/>
    </location>
</feature>
<proteinExistence type="predicted"/>
<dbReference type="Proteomes" id="UP000737018">
    <property type="component" value="Unassembled WGS sequence"/>
</dbReference>
<keyword evidence="3" id="KW-1185">Reference proteome</keyword>
<evidence type="ECO:0000313" key="3">
    <source>
        <dbReference type="Proteomes" id="UP000737018"/>
    </source>
</evidence>
<evidence type="ECO:0000256" key="1">
    <source>
        <dbReference type="SAM" id="Phobius"/>
    </source>
</evidence>
<evidence type="ECO:0000313" key="2">
    <source>
        <dbReference type="EMBL" id="KAF3962527.1"/>
    </source>
</evidence>
<comment type="caution">
    <text evidence="2">The sequence shown here is derived from an EMBL/GenBank/DDBJ whole genome shotgun (WGS) entry which is preliminary data.</text>
</comment>
<name>A0A8J4R0U2_9ROSI</name>
<reference evidence="2" key="1">
    <citation type="submission" date="2020-03" db="EMBL/GenBank/DDBJ databases">
        <title>Castanea mollissima Vanexum genome sequencing.</title>
        <authorList>
            <person name="Staton M."/>
        </authorList>
    </citation>
    <scope>NUCLEOTIDE SEQUENCE</scope>
    <source>
        <tissue evidence="2">Leaf</tissue>
    </source>
</reference>
<gene>
    <name evidence="2" type="ORF">CMV_012960</name>
</gene>
<keyword evidence="1" id="KW-0472">Membrane</keyword>
<accession>A0A8J4R0U2</accession>
<keyword evidence="1" id="KW-0812">Transmembrane</keyword>
<organism evidence="2 3">
    <name type="scientific">Castanea mollissima</name>
    <name type="common">Chinese chestnut</name>
    <dbReference type="NCBI Taxonomy" id="60419"/>
    <lineage>
        <taxon>Eukaryota</taxon>
        <taxon>Viridiplantae</taxon>
        <taxon>Streptophyta</taxon>
        <taxon>Embryophyta</taxon>
        <taxon>Tracheophyta</taxon>
        <taxon>Spermatophyta</taxon>
        <taxon>Magnoliopsida</taxon>
        <taxon>eudicotyledons</taxon>
        <taxon>Gunneridae</taxon>
        <taxon>Pentapetalae</taxon>
        <taxon>rosids</taxon>
        <taxon>fabids</taxon>
        <taxon>Fagales</taxon>
        <taxon>Fagaceae</taxon>
        <taxon>Castanea</taxon>
    </lineage>
</organism>
<dbReference type="OrthoDB" id="10408057at2759"/>
<dbReference type="AlphaFoldDB" id="A0A8J4R0U2"/>